<dbReference type="EMBL" id="OC917267">
    <property type="protein sequence ID" value="CAD7646621.1"/>
    <property type="molecule type" value="Genomic_DNA"/>
</dbReference>
<organism evidence="3">
    <name type="scientific">Oppiella nova</name>
    <dbReference type="NCBI Taxonomy" id="334625"/>
    <lineage>
        <taxon>Eukaryota</taxon>
        <taxon>Metazoa</taxon>
        <taxon>Ecdysozoa</taxon>
        <taxon>Arthropoda</taxon>
        <taxon>Chelicerata</taxon>
        <taxon>Arachnida</taxon>
        <taxon>Acari</taxon>
        <taxon>Acariformes</taxon>
        <taxon>Sarcoptiformes</taxon>
        <taxon>Oribatida</taxon>
        <taxon>Brachypylina</taxon>
        <taxon>Oppioidea</taxon>
        <taxon>Oppiidae</taxon>
        <taxon>Oppiella</taxon>
    </lineage>
</organism>
<feature type="domain" description="Galectin" evidence="2">
    <location>
        <begin position="26"/>
        <end position="57"/>
    </location>
</feature>
<dbReference type="Proteomes" id="UP000728032">
    <property type="component" value="Unassembled WGS sequence"/>
</dbReference>
<evidence type="ECO:0000256" key="1">
    <source>
        <dbReference type="ARBA" id="ARBA00022734"/>
    </source>
</evidence>
<evidence type="ECO:0000313" key="3">
    <source>
        <dbReference type="EMBL" id="CAD7646621.1"/>
    </source>
</evidence>
<dbReference type="Gene3D" id="2.60.120.200">
    <property type="match status" value="1"/>
</dbReference>
<sequence length="57" mass="6210">MSAYTTTYTPPSFQTPVTTRPMIPHFGTIPSGAVTPGSLIIIKGRVPNGSRRFEFNL</sequence>
<keyword evidence="4" id="KW-1185">Reference proteome</keyword>
<dbReference type="GO" id="GO:0030246">
    <property type="term" value="F:carbohydrate binding"/>
    <property type="evidence" value="ECO:0007669"/>
    <property type="project" value="UniProtKB-KW"/>
</dbReference>
<proteinExistence type="predicted"/>
<dbReference type="AlphaFoldDB" id="A0A7R9QIZ0"/>
<keyword evidence="1" id="KW-0430">Lectin</keyword>
<evidence type="ECO:0000313" key="4">
    <source>
        <dbReference type="Proteomes" id="UP000728032"/>
    </source>
</evidence>
<dbReference type="InterPro" id="IPR001079">
    <property type="entry name" value="Galectin_CRD"/>
</dbReference>
<gene>
    <name evidence="3" type="ORF">ONB1V03_LOCUS5824</name>
</gene>
<dbReference type="EMBL" id="CAJPVJ010002442">
    <property type="protein sequence ID" value="CAG2166300.1"/>
    <property type="molecule type" value="Genomic_DNA"/>
</dbReference>
<dbReference type="PROSITE" id="PS51304">
    <property type="entry name" value="GALECTIN"/>
    <property type="match status" value="1"/>
</dbReference>
<evidence type="ECO:0000259" key="2">
    <source>
        <dbReference type="PROSITE" id="PS51304"/>
    </source>
</evidence>
<accession>A0A7R9QIZ0</accession>
<reference evidence="3" key="1">
    <citation type="submission" date="2020-11" db="EMBL/GenBank/DDBJ databases">
        <authorList>
            <person name="Tran Van P."/>
        </authorList>
    </citation>
    <scope>NUCLEOTIDE SEQUENCE</scope>
</reference>
<protein>
    <recommendedName>
        <fullName evidence="2">Galectin domain-containing protein</fullName>
    </recommendedName>
</protein>
<name>A0A7R9QIZ0_9ACAR</name>
<feature type="non-terminal residue" evidence="3">
    <location>
        <position position="1"/>
    </location>
</feature>